<name>A0AAV2GAD8_9ROSI</name>
<proteinExistence type="predicted"/>
<dbReference type="EMBL" id="OZ034821">
    <property type="protein sequence ID" value="CAL1407169.1"/>
    <property type="molecule type" value="Genomic_DNA"/>
</dbReference>
<keyword evidence="2" id="KW-1185">Reference proteome</keyword>
<gene>
    <name evidence="1" type="ORF">LTRI10_LOCUS46851</name>
</gene>
<sequence length="121" mass="13810">MLLLPRREIFPNHSERLVFESARLVGSREGEKLQDFSWSASCLDSVMVGKEFVENREKIELRDSEAIGELGLRRPSLLSGQCYSSVCVPSGCTVSIYHSWLQRFRGQAALLLDKHPRDRDD</sequence>
<accession>A0AAV2GAD8</accession>
<dbReference type="AlphaFoldDB" id="A0AAV2GAD8"/>
<dbReference type="Proteomes" id="UP001497516">
    <property type="component" value="Chromosome 8"/>
</dbReference>
<evidence type="ECO:0000313" key="2">
    <source>
        <dbReference type="Proteomes" id="UP001497516"/>
    </source>
</evidence>
<reference evidence="1 2" key="1">
    <citation type="submission" date="2024-04" db="EMBL/GenBank/DDBJ databases">
        <authorList>
            <person name="Fracassetti M."/>
        </authorList>
    </citation>
    <scope>NUCLEOTIDE SEQUENCE [LARGE SCALE GENOMIC DNA]</scope>
</reference>
<protein>
    <submittedName>
        <fullName evidence="1">Uncharacterized protein</fullName>
    </submittedName>
</protein>
<evidence type="ECO:0000313" key="1">
    <source>
        <dbReference type="EMBL" id="CAL1407169.1"/>
    </source>
</evidence>
<organism evidence="1 2">
    <name type="scientific">Linum trigynum</name>
    <dbReference type="NCBI Taxonomy" id="586398"/>
    <lineage>
        <taxon>Eukaryota</taxon>
        <taxon>Viridiplantae</taxon>
        <taxon>Streptophyta</taxon>
        <taxon>Embryophyta</taxon>
        <taxon>Tracheophyta</taxon>
        <taxon>Spermatophyta</taxon>
        <taxon>Magnoliopsida</taxon>
        <taxon>eudicotyledons</taxon>
        <taxon>Gunneridae</taxon>
        <taxon>Pentapetalae</taxon>
        <taxon>rosids</taxon>
        <taxon>fabids</taxon>
        <taxon>Malpighiales</taxon>
        <taxon>Linaceae</taxon>
        <taxon>Linum</taxon>
    </lineage>
</organism>